<dbReference type="FunFam" id="2.10.25.10:FF:000009">
    <property type="entry name" value="Low-density lipoprotein receptor isoform 1"/>
    <property type="match status" value="1"/>
</dbReference>
<dbReference type="PANTHER" id="PTHR22722">
    <property type="entry name" value="LOW-DENSITY LIPOPROTEIN RECEPTOR-RELATED PROTEIN 2-RELATED"/>
    <property type="match status" value="1"/>
</dbReference>
<dbReference type="Gene3D" id="2.10.25.10">
    <property type="entry name" value="Laminin"/>
    <property type="match status" value="2"/>
</dbReference>
<dbReference type="Pfam" id="PF00057">
    <property type="entry name" value="Ldl_recept_a"/>
    <property type="match status" value="7"/>
</dbReference>
<dbReference type="GO" id="GO:0012505">
    <property type="term" value="C:endomembrane system"/>
    <property type="evidence" value="ECO:0007669"/>
    <property type="project" value="UniProtKB-SubCell"/>
</dbReference>
<dbReference type="AlphaFoldDB" id="A0A914P1W9"/>
<dbReference type="InterPro" id="IPR051221">
    <property type="entry name" value="LDLR-related"/>
</dbReference>
<feature type="disulfide bond" evidence="12">
    <location>
        <begin position="190"/>
        <end position="202"/>
    </location>
</feature>
<dbReference type="SUPFAM" id="SSF57196">
    <property type="entry name" value="EGF/Laminin"/>
    <property type="match status" value="2"/>
</dbReference>
<feature type="disulfide bond" evidence="12">
    <location>
        <begin position="369"/>
        <end position="387"/>
    </location>
</feature>
<feature type="disulfide bond" evidence="12">
    <location>
        <begin position="362"/>
        <end position="374"/>
    </location>
</feature>
<dbReference type="InterPro" id="IPR036055">
    <property type="entry name" value="LDL_receptor-like_sf"/>
</dbReference>
<feature type="disulfide bond" evidence="12">
    <location>
        <begin position="197"/>
        <end position="215"/>
    </location>
</feature>
<dbReference type="SMART" id="SM00181">
    <property type="entry name" value="EGF"/>
    <property type="match status" value="2"/>
</dbReference>
<feature type="domain" description="EGF-like" evidence="14">
    <location>
        <begin position="403"/>
        <end position="444"/>
    </location>
</feature>
<reference evidence="16" key="1">
    <citation type="submission" date="2022-11" db="UniProtKB">
        <authorList>
            <consortium name="WormBaseParasite"/>
        </authorList>
    </citation>
    <scope>IDENTIFICATION</scope>
</reference>
<dbReference type="GO" id="GO:0006898">
    <property type="term" value="P:receptor-mediated endocytosis"/>
    <property type="evidence" value="ECO:0007669"/>
    <property type="project" value="TreeGrafter"/>
</dbReference>
<evidence type="ECO:0000256" key="4">
    <source>
        <dbReference type="ARBA" id="ARBA00022583"/>
    </source>
</evidence>
<name>A0A914P1W9_9BILA</name>
<accession>A0A914P1W9</accession>
<comment type="caution">
    <text evidence="12">Lacks conserved residue(s) required for the propagation of feature annotation.</text>
</comment>
<evidence type="ECO:0000256" key="2">
    <source>
        <dbReference type="ARBA" id="ARBA00004479"/>
    </source>
</evidence>
<proteinExistence type="predicted"/>
<dbReference type="InterPro" id="IPR018097">
    <property type="entry name" value="EGF_Ca-bd_CS"/>
</dbReference>
<dbReference type="InterPro" id="IPR011042">
    <property type="entry name" value="6-blade_b-propeller_TolB-like"/>
</dbReference>
<feature type="disulfide bond" evidence="12">
    <location>
        <begin position="381"/>
        <end position="396"/>
    </location>
</feature>
<feature type="domain" description="EGF-like" evidence="14">
    <location>
        <begin position="448"/>
        <end position="489"/>
    </location>
</feature>
<evidence type="ECO:0000256" key="5">
    <source>
        <dbReference type="ARBA" id="ARBA00022692"/>
    </source>
</evidence>
<keyword evidence="8" id="KW-0472">Membrane</keyword>
<dbReference type="Gene3D" id="4.10.400.10">
    <property type="entry name" value="Low-density Lipoprotein Receptor"/>
    <property type="match status" value="9"/>
</dbReference>
<keyword evidence="9 12" id="KW-1015">Disulfide bond</keyword>
<evidence type="ECO:0000256" key="1">
    <source>
        <dbReference type="ARBA" id="ARBA00004308"/>
    </source>
</evidence>
<dbReference type="SMART" id="SM00192">
    <property type="entry name" value="LDLa"/>
    <property type="match status" value="9"/>
</dbReference>
<evidence type="ECO:0000256" key="7">
    <source>
        <dbReference type="ARBA" id="ARBA00022989"/>
    </source>
</evidence>
<dbReference type="PROSITE" id="PS01209">
    <property type="entry name" value="LDLRA_1"/>
    <property type="match status" value="2"/>
</dbReference>
<keyword evidence="6" id="KW-0677">Repeat</keyword>
<dbReference type="CDD" id="cd00112">
    <property type="entry name" value="LDLa"/>
    <property type="match status" value="5"/>
</dbReference>
<dbReference type="SMART" id="SM00135">
    <property type="entry name" value="LY"/>
    <property type="match status" value="2"/>
</dbReference>
<keyword evidence="7" id="KW-1133">Transmembrane helix</keyword>
<feature type="disulfide bond" evidence="12">
    <location>
        <begin position="248"/>
        <end position="263"/>
    </location>
</feature>
<evidence type="ECO:0000256" key="3">
    <source>
        <dbReference type="ARBA" id="ARBA00022536"/>
    </source>
</evidence>
<dbReference type="WBParaSite" id="PDA_v2.g11228.t1">
    <property type="protein sequence ID" value="PDA_v2.g11228.t1"/>
    <property type="gene ID" value="PDA_v2.g11228"/>
</dbReference>
<feature type="domain" description="EGF-like calcium-binding" evidence="13">
    <location>
        <begin position="445"/>
        <end position="489"/>
    </location>
</feature>
<dbReference type="SUPFAM" id="SSF63825">
    <property type="entry name" value="YWTD domain"/>
    <property type="match status" value="1"/>
</dbReference>
<evidence type="ECO:0000256" key="10">
    <source>
        <dbReference type="ARBA" id="ARBA00023170"/>
    </source>
</evidence>
<dbReference type="Gene3D" id="2.120.10.30">
    <property type="entry name" value="TolB, C-terminal domain"/>
    <property type="match status" value="1"/>
</dbReference>
<sequence>MCDGNDDCGDGSDEQDCDKPCDPWMFKCKNTGKCVPKRFVCDGDDDCGDKSDEQDTVCKNPERNCTAEEFRCANHKCIAKAFVCDVDDDCGDRSDEPADCATREVPRGWTKCATSYRAIPDWAFCNGADDCRDGSDEDPSRCPACDPIGEFQCATQNKCIPRRWLCDSENDCGDNSDETDASCGGTSRPCSESEFRCNDGRCIPSSKVCDGVIQCSDGLDESQCTLRSCNEGMRQCDDGTCIPEHKWCDRKRDCPSASDELHCTDHPNRRTCSPFEFECTNSVCISSKFLCDGDDDCGDRSDETNDQCRSATCEPPLRFRCAHSRLCLNILQLCNGFNDCGGNDFSDEHLSMCSSFSEYGDCTSDQFKCANGKCLNSTLVCDRNDDCGDASDEIGCIKHNDKNCHSNGDNGGCKHLCTDLTGGGFYCHCRDGFQPDPSNPFDCIDIDECKSNNTCTQRCYNTKGSYLCRCFDDYENNVVVGAMTGKDCRAKGDPANVIVAADDKLVQLAMHGGGGTNRNAAAHASNEESNIIAVEFDPRRELMFWIDSVQQKVFRSALPNGNQSHEGQELDIDFKALGVAPSALAVDYLTGNLYITTISQVNSGIIARKKRFSEPRMNEDTGHIFVTTNDGRYVKRVLGGRLQIPTAIVTLPLLGRICYADAGLEAKIECADMDACHCYY</sequence>
<dbReference type="GO" id="GO:0042562">
    <property type="term" value="F:hormone binding"/>
    <property type="evidence" value="ECO:0007669"/>
    <property type="project" value="TreeGrafter"/>
</dbReference>
<feature type="disulfide bond" evidence="12">
    <location>
        <begin position="229"/>
        <end position="241"/>
    </location>
</feature>
<evidence type="ECO:0000259" key="13">
    <source>
        <dbReference type="SMART" id="SM00179"/>
    </source>
</evidence>
<organism evidence="15 16">
    <name type="scientific">Panagrolaimus davidi</name>
    <dbReference type="NCBI Taxonomy" id="227884"/>
    <lineage>
        <taxon>Eukaryota</taxon>
        <taxon>Metazoa</taxon>
        <taxon>Ecdysozoa</taxon>
        <taxon>Nematoda</taxon>
        <taxon>Chromadorea</taxon>
        <taxon>Rhabditida</taxon>
        <taxon>Tylenchina</taxon>
        <taxon>Panagrolaimomorpha</taxon>
        <taxon>Panagrolaimoidea</taxon>
        <taxon>Panagrolaimidae</taxon>
        <taxon>Panagrolaimus</taxon>
    </lineage>
</organism>
<comment type="subcellular location">
    <subcellularLocation>
        <location evidence="1">Endomembrane system</location>
    </subcellularLocation>
    <subcellularLocation>
        <location evidence="2">Membrane</location>
        <topology evidence="2">Single-pass type I membrane protein</topology>
    </subcellularLocation>
</comment>
<keyword evidence="3" id="KW-0245">EGF-like domain</keyword>
<dbReference type="PROSITE" id="PS50068">
    <property type="entry name" value="LDLRA_2"/>
    <property type="match status" value="8"/>
</dbReference>
<keyword evidence="11" id="KW-0325">Glycoprotein</keyword>
<evidence type="ECO:0000256" key="9">
    <source>
        <dbReference type="ARBA" id="ARBA00023157"/>
    </source>
</evidence>
<feature type="disulfide bond" evidence="12">
    <location>
        <begin position="65"/>
        <end position="77"/>
    </location>
</feature>
<dbReference type="GO" id="GO:0005509">
    <property type="term" value="F:calcium ion binding"/>
    <property type="evidence" value="ECO:0007669"/>
    <property type="project" value="InterPro"/>
</dbReference>
<feature type="domain" description="EGF-like calcium-binding" evidence="13">
    <location>
        <begin position="401"/>
        <end position="444"/>
    </location>
</feature>
<dbReference type="PANTHER" id="PTHR22722:SF14">
    <property type="entry name" value="MEGALIN, ISOFORM A"/>
    <property type="match status" value="1"/>
</dbReference>
<evidence type="ECO:0000256" key="11">
    <source>
        <dbReference type="ARBA" id="ARBA00023180"/>
    </source>
</evidence>
<dbReference type="InterPro" id="IPR000742">
    <property type="entry name" value="EGF"/>
</dbReference>
<dbReference type="CDD" id="cd00054">
    <property type="entry name" value="EGF_CA"/>
    <property type="match status" value="1"/>
</dbReference>
<dbReference type="PRINTS" id="PR00261">
    <property type="entry name" value="LDLRECEPTOR"/>
</dbReference>
<dbReference type="InterPro" id="IPR002172">
    <property type="entry name" value="LDrepeatLR_classA_rpt"/>
</dbReference>
<evidence type="ECO:0000313" key="15">
    <source>
        <dbReference type="Proteomes" id="UP000887578"/>
    </source>
</evidence>
<dbReference type="FunFam" id="4.10.400.10:FF:000005">
    <property type="entry name" value="low-density lipoprotein receptor-related protein 1B"/>
    <property type="match status" value="3"/>
</dbReference>
<evidence type="ECO:0000259" key="14">
    <source>
        <dbReference type="SMART" id="SM00181"/>
    </source>
</evidence>
<keyword evidence="5" id="KW-0812">Transmembrane</keyword>
<dbReference type="InterPro" id="IPR000033">
    <property type="entry name" value="LDLR_classB_rpt"/>
</dbReference>
<keyword evidence="10" id="KW-0675">Receptor</keyword>
<feature type="disulfide bond" evidence="12">
    <location>
        <begin position="236"/>
        <end position="254"/>
    </location>
</feature>
<feature type="disulfide bond" evidence="12">
    <location>
        <begin position="209"/>
        <end position="224"/>
    </location>
</feature>
<keyword evidence="4" id="KW-0254">Endocytosis</keyword>
<dbReference type="InterPro" id="IPR023415">
    <property type="entry name" value="LDLR_class-A_CS"/>
</dbReference>
<feature type="disulfide bond" evidence="12">
    <location>
        <begin position="279"/>
        <end position="297"/>
    </location>
</feature>
<feature type="disulfide bond" evidence="12">
    <location>
        <begin position="72"/>
        <end position="90"/>
    </location>
</feature>
<evidence type="ECO:0000256" key="6">
    <source>
        <dbReference type="ARBA" id="ARBA00022737"/>
    </source>
</evidence>
<evidence type="ECO:0000313" key="16">
    <source>
        <dbReference type="WBParaSite" id="PDA_v2.g11228.t1"/>
    </source>
</evidence>
<dbReference type="InterPro" id="IPR001881">
    <property type="entry name" value="EGF-like_Ca-bd_dom"/>
</dbReference>
<keyword evidence="15" id="KW-1185">Reference proteome</keyword>
<feature type="disulfide bond" evidence="12">
    <location>
        <begin position="272"/>
        <end position="284"/>
    </location>
</feature>
<dbReference type="GO" id="GO:0016324">
    <property type="term" value="C:apical plasma membrane"/>
    <property type="evidence" value="ECO:0007669"/>
    <property type="project" value="TreeGrafter"/>
</dbReference>
<evidence type="ECO:0000256" key="8">
    <source>
        <dbReference type="ARBA" id="ARBA00023136"/>
    </source>
</evidence>
<dbReference type="FunFam" id="4.10.400.10:FF:000145">
    <property type="entry name" value="Low-density lipoprotein RecePtor related"/>
    <property type="match status" value="1"/>
</dbReference>
<dbReference type="FunFam" id="4.10.400.10:FF:000011">
    <property type="entry name" value="Low-density lipoprotein receptor-related protein 1"/>
    <property type="match status" value="1"/>
</dbReference>
<dbReference type="FunFam" id="4.10.400.10:FF:000105">
    <property type="entry name" value="Lipophorin receptor 1, isoform K"/>
    <property type="match status" value="1"/>
</dbReference>
<dbReference type="PROSITE" id="PS01187">
    <property type="entry name" value="EGF_CA"/>
    <property type="match status" value="1"/>
</dbReference>
<evidence type="ECO:0000256" key="12">
    <source>
        <dbReference type="PROSITE-ProRule" id="PRU00124"/>
    </source>
</evidence>
<dbReference type="SUPFAM" id="SSF57424">
    <property type="entry name" value="LDL receptor-like module"/>
    <property type="match status" value="8"/>
</dbReference>
<dbReference type="Proteomes" id="UP000887578">
    <property type="component" value="Unplaced"/>
</dbReference>
<protein>
    <submittedName>
        <fullName evidence="16">EGF-like domain-containing protein</fullName>
    </submittedName>
</protein>
<dbReference type="GO" id="GO:0043235">
    <property type="term" value="C:receptor complex"/>
    <property type="evidence" value="ECO:0007669"/>
    <property type="project" value="TreeGrafter"/>
</dbReference>
<dbReference type="SMART" id="SM00179">
    <property type="entry name" value="EGF_CA"/>
    <property type="match status" value="2"/>
</dbReference>